<dbReference type="STRING" id="312017.I7M6Y3"/>
<evidence type="ECO:0000256" key="5">
    <source>
        <dbReference type="SAM" id="Coils"/>
    </source>
</evidence>
<keyword evidence="3" id="KW-0274">FAD</keyword>
<gene>
    <name evidence="7" type="ORF">TTHERM_00066940</name>
</gene>
<keyword evidence="8" id="KW-1185">Reference proteome</keyword>
<dbReference type="InterPro" id="IPR023753">
    <property type="entry name" value="FAD/NAD-binding_dom"/>
</dbReference>
<dbReference type="PANTHER" id="PTHR43735">
    <property type="entry name" value="APOPTOSIS-INDUCING FACTOR 1"/>
    <property type="match status" value="1"/>
</dbReference>
<dbReference type="OMA" id="WRSKYEK"/>
<evidence type="ECO:0000256" key="1">
    <source>
        <dbReference type="ARBA" id="ARBA00006442"/>
    </source>
</evidence>
<dbReference type="OrthoDB" id="295956at2759"/>
<keyword evidence="4" id="KW-0560">Oxidoreductase</keyword>
<evidence type="ECO:0000256" key="2">
    <source>
        <dbReference type="ARBA" id="ARBA00022630"/>
    </source>
</evidence>
<dbReference type="PRINTS" id="PR00469">
    <property type="entry name" value="PNDRDTASEII"/>
</dbReference>
<dbReference type="EMBL" id="GG662853">
    <property type="protein sequence ID" value="EAR87487.1"/>
    <property type="molecule type" value="Genomic_DNA"/>
</dbReference>
<dbReference type="HOGENOM" id="CLU_019845_2_0_1"/>
<dbReference type="KEGG" id="tet:TTHERM_00066940"/>
<reference evidence="8" key="1">
    <citation type="journal article" date="2006" name="PLoS Biol.">
        <title>Macronuclear genome sequence of the ciliate Tetrahymena thermophila, a model eukaryote.</title>
        <authorList>
            <person name="Eisen J.A."/>
            <person name="Coyne R.S."/>
            <person name="Wu M."/>
            <person name="Wu D."/>
            <person name="Thiagarajan M."/>
            <person name="Wortman J.R."/>
            <person name="Badger J.H."/>
            <person name="Ren Q."/>
            <person name="Amedeo P."/>
            <person name="Jones K.M."/>
            <person name="Tallon L.J."/>
            <person name="Delcher A.L."/>
            <person name="Salzberg S.L."/>
            <person name="Silva J.C."/>
            <person name="Haas B.J."/>
            <person name="Majoros W.H."/>
            <person name="Farzad M."/>
            <person name="Carlton J.M."/>
            <person name="Smith R.K. Jr."/>
            <person name="Garg J."/>
            <person name="Pearlman R.E."/>
            <person name="Karrer K.M."/>
            <person name="Sun L."/>
            <person name="Manning G."/>
            <person name="Elde N.C."/>
            <person name="Turkewitz A.P."/>
            <person name="Asai D.J."/>
            <person name="Wilkes D.E."/>
            <person name="Wang Y."/>
            <person name="Cai H."/>
            <person name="Collins K."/>
            <person name="Stewart B.A."/>
            <person name="Lee S.R."/>
            <person name="Wilamowska K."/>
            <person name="Weinberg Z."/>
            <person name="Ruzzo W.L."/>
            <person name="Wloga D."/>
            <person name="Gaertig J."/>
            <person name="Frankel J."/>
            <person name="Tsao C.-C."/>
            <person name="Gorovsky M.A."/>
            <person name="Keeling P.J."/>
            <person name="Waller R.F."/>
            <person name="Patron N.J."/>
            <person name="Cherry J.M."/>
            <person name="Stover N.A."/>
            <person name="Krieger C.J."/>
            <person name="del Toro C."/>
            <person name="Ryder H.F."/>
            <person name="Williamson S.C."/>
            <person name="Barbeau R.A."/>
            <person name="Hamilton E.P."/>
            <person name="Orias E."/>
        </authorList>
    </citation>
    <scope>NUCLEOTIDE SEQUENCE [LARGE SCALE GENOMIC DNA]</scope>
    <source>
        <strain evidence="8">SB210</strain>
    </source>
</reference>
<feature type="domain" description="FAD/NAD(P)-binding" evidence="6">
    <location>
        <begin position="10"/>
        <end position="287"/>
    </location>
</feature>
<dbReference type="AlphaFoldDB" id="I7M6Y3"/>
<evidence type="ECO:0000256" key="4">
    <source>
        <dbReference type="ARBA" id="ARBA00023002"/>
    </source>
</evidence>
<evidence type="ECO:0000259" key="6">
    <source>
        <dbReference type="Pfam" id="PF07992"/>
    </source>
</evidence>
<proteinExistence type="inferred from homology"/>
<name>I7M6Y3_TETTS</name>
<organism evidence="7 8">
    <name type="scientific">Tetrahymena thermophila (strain SB210)</name>
    <dbReference type="NCBI Taxonomy" id="312017"/>
    <lineage>
        <taxon>Eukaryota</taxon>
        <taxon>Sar</taxon>
        <taxon>Alveolata</taxon>
        <taxon>Ciliophora</taxon>
        <taxon>Intramacronucleata</taxon>
        <taxon>Oligohymenophorea</taxon>
        <taxon>Hymenostomatida</taxon>
        <taxon>Tetrahymenina</taxon>
        <taxon>Tetrahymenidae</taxon>
        <taxon>Tetrahymena</taxon>
    </lineage>
</organism>
<dbReference type="Gene3D" id="3.50.50.100">
    <property type="match status" value="1"/>
</dbReference>
<dbReference type="PRINTS" id="PR00368">
    <property type="entry name" value="FADPNR"/>
</dbReference>
<dbReference type="GO" id="GO:0050660">
    <property type="term" value="F:flavin adenine dinucleotide binding"/>
    <property type="evidence" value="ECO:0007669"/>
    <property type="project" value="TreeGrafter"/>
</dbReference>
<keyword evidence="5" id="KW-0175">Coiled coil</keyword>
<accession>I7M6Y3</accession>
<dbReference type="InterPro" id="IPR036188">
    <property type="entry name" value="FAD/NAD-bd_sf"/>
</dbReference>
<protein>
    <submittedName>
        <fullName evidence="7">Pyridine nucleotide-disulfide oxidoreductase</fullName>
    </submittedName>
</protein>
<dbReference type="Proteomes" id="UP000009168">
    <property type="component" value="Unassembled WGS sequence"/>
</dbReference>
<evidence type="ECO:0000256" key="3">
    <source>
        <dbReference type="ARBA" id="ARBA00022827"/>
    </source>
</evidence>
<dbReference type="Pfam" id="PF07992">
    <property type="entry name" value="Pyr_redox_2"/>
    <property type="match status" value="1"/>
</dbReference>
<dbReference type="GeneID" id="7841832"/>
<dbReference type="RefSeq" id="XP_001007732.1">
    <property type="nucleotide sequence ID" value="XM_001007732.1"/>
</dbReference>
<feature type="coiled-coil region" evidence="5">
    <location>
        <begin position="117"/>
        <end position="144"/>
    </location>
</feature>
<evidence type="ECO:0000313" key="8">
    <source>
        <dbReference type="Proteomes" id="UP000009168"/>
    </source>
</evidence>
<dbReference type="InParanoid" id="I7M6Y3"/>
<dbReference type="eggNOG" id="KOG2495">
    <property type="taxonomic scope" value="Eukaryota"/>
</dbReference>
<dbReference type="GO" id="GO:0005737">
    <property type="term" value="C:cytoplasm"/>
    <property type="evidence" value="ECO:0007669"/>
    <property type="project" value="TreeGrafter"/>
</dbReference>
<keyword evidence="2" id="KW-0285">Flavoprotein</keyword>
<dbReference type="SUPFAM" id="SSF51905">
    <property type="entry name" value="FAD/NAD(P)-binding domain"/>
    <property type="match status" value="1"/>
</dbReference>
<comment type="similarity">
    <text evidence="1">Belongs to the FAD-dependent oxidoreductase family.</text>
</comment>
<evidence type="ECO:0000313" key="7">
    <source>
        <dbReference type="EMBL" id="EAR87487.1"/>
    </source>
</evidence>
<sequence>MGQSNSTKKTVLIIGGSFGGLTAAKILAKKFNVIVVDKKTFFEFTPSFHYALQNPDYIDRITADIQNYANKNNFKFIRASVTKLDSNQATLQESKDNFQTVLFDYCIIATGSNYASSVKSTEEIQTLQQRKEQMKQLIDKFNKSKKVLVVGGGAVGVEIAGLVKDQFKHLQVELWTKPQELLPQFPKRARRLADSALKKLGIKIEYGKAIEKLPESQYDYIFDCRGNIYSPSFMMNEVFKQYVDSKGRIVVDQFMRLENHKHIFCIGDACITPNDEPKMSYNASIQGQFAAQNIIKTENNDTSLKRLVDSSNIYNITTSKKQAILCLGEKIAFESITVYYTKMMIEIITCQSFKGSSFYGVVGDMQKSLLIFMAYVFSKINRKKYQNQNLDSSTHYQKLK</sequence>
<dbReference type="GO" id="GO:0004174">
    <property type="term" value="F:electron-transferring-flavoprotein dehydrogenase activity"/>
    <property type="evidence" value="ECO:0007669"/>
    <property type="project" value="TreeGrafter"/>
</dbReference>
<dbReference type="PANTHER" id="PTHR43735:SF3">
    <property type="entry name" value="FERROPTOSIS SUPPRESSOR PROTEIN 1"/>
    <property type="match status" value="1"/>
</dbReference>
<dbReference type="SMR" id="I7M6Y3"/>